<gene>
    <name evidence="1" type="ORF">CWM47_04725</name>
</gene>
<dbReference type="AlphaFoldDB" id="A0A2K8YU70"/>
<sequence length="136" mass="15579">MQRSAFFTLLTTIIFGSCQKDKLIGPSDLLYNRWHLTQTRTLDSHVWQSRDTDAYYTIEYRQDGTVAYQRNGVTTPANCCAPTKFNRQGIVVNYTDWVICPTAFCATTKKTIITQLTDDLLELNDGYTISQYEVAK</sequence>
<reference evidence="1 2" key="1">
    <citation type="submission" date="2017-11" db="EMBL/GenBank/DDBJ databases">
        <title>Taxonomic description and genome sequences of Spirosoma HA7 sp. nov., isolated from pollen microhabitat of Corylus avellana.</title>
        <authorList>
            <person name="Ambika Manirajan B."/>
            <person name="Suarez C."/>
            <person name="Ratering S."/>
            <person name="Geissler-Plaum R."/>
            <person name="Cardinale M."/>
            <person name="Sylvia S."/>
        </authorList>
    </citation>
    <scope>NUCLEOTIDE SEQUENCE [LARGE SCALE GENOMIC DNA]</scope>
    <source>
        <strain evidence="1 2">HA7</strain>
    </source>
</reference>
<accession>A0A2K8YU70</accession>
<evidence type="ECO:0000313" key="2">
    <source>
        <dbReference type="Proteomes" id="UP000232883"/>
    </source>
</evidence>
<dbReference type="KEGG" id="spir:CWM47_04725"/>
<dbReference type="RefSeq" id="WP_100986689.1">
    <property type="nucleotide sequence ID" value="NZ_CP025096.1"/>
</dbReference>
<protein>
    <recommendedName>
        <fullName evidence="3">Lipocalin-like domain-containing protein</fullName>
    </recommendedName>
</protein>
<keyword evidence="2" id="KW-1185">Reference proteome</keyword>
<evidence type="ECO:0000313" key="1">
    <source>
        <dbReference type="EMBL" id="AUD01180.1"/>
    </source>
</evidence>
<dbReference type="PROSITE" id="PS51257">
    <property type="entry name" value="PROKAR_LIPOPROTEIN"/>
    <property type="match status" value="1"/>
</dbReference>
<organism evidence="1 2">
    <name type="scientific">Spirosoma pollinicola</name>
    <dbReference type="NCBI Taxonomy" id="2057025"/>
    <lineage>
        <taxon>Bacteria</taxon>
        <taxon>Pseudomonadati</taxon>
        <taxon>Bacteroidota</taxon>
        <taxon>Cytophagia</taxon>
        <taxon>Cytophagales</taxon>
        <taxon>Cytophagaceae</taxon>
        <taxon>Spirosoma</taxon>
    </lineage>
</organism>
<dbReference type="EMBL" id="CP025096">
    <property type="protein sequence ID" value="AUD01180.1"/>
    <property type="molecule type" value="Genomic_DNA"/>
</dbReference>
<dbReference type="OrthoDB" id="960927at2"/>
<name>A0A2K8YU70_9BACT</name>
<proteinExistence type="predicted"/>
<evidence type="ECO:0008006" key="3">
    <source>
        <dbReference type="Google" id="ProtNLM"/>
    </source>
</evidence>
<dbReference type="Proteomes" id="UP000232883">
    <property type="component" value="Chromosome"/>
</dbReference>